<reference evidence="4" key="1">
    <citation type="submission" date="2016-04" db="EMBL/GenBank/DDBJ databases">
        <title>Complete Genome Sequences of Twelve Strains of a Stable Defined Moderately Diverse Mouse Microbiota 2 (sDMDMm2).</title>
        <authorList>
            <person name="Uchimura Y."/>
            <person name="Wyss M."/>
            <person name="Brugiroux S."/>
            <person name="Limenitakis J.P."/>
            <person name="Stecher B."/>
            <person name="McCoy K.D."/>
            <person name="Macpherson A.J."/>
        </authorList>
    </citation>
    <scope>NUCLEOTIDE SEQUENCE [LARGE SCALE GENOMIC DNA]</scope>
    <source>
        <strain evidence="4">YL27</strain>
    </source>
</reference>
<dbReference type="Proteomes" id="UP000186351">
    <property type="component" value="Chromosome"/>
</dbReference>
<dbReference type="EMBL" id="CP015402">
    <property type="protein sequence ID" value="ANU63673.1"/>
    <property type="molecule type" value="Genomic_DNA"/>
</dbReference>
<keyword evidence="1" id="KW-0732">Signal</keyword>
<organism evidence="3 4">
    <name type="scientific">Muribaculum intestinale</name>
    <dbReference type="NCBI Taxonomy" id="1796646"/>
    <lineage>
        <taxon>Bacteria</taxon>
        <taxon>Pseudomonadati</taxon>
        <taxon>Bacteroidota</taxon>
        <taxon>Bacteroidia</taxon>
        <taxon>Bacteroidales</taxon>
        <taxon>Muribaculaceae</taxon>
        <taxon>Muribaculum</taxon>
    </lineage>
</organism>
<feature type="chain" id="PRO_5008529332" description="Type 9 secretion system plug protein N-terminal domain-containing protein" evidence="1">
    <location>
        <begin position="24"/>
        <end position="426"/>
    </location>
</feature>
<evidence type="ECO:0000313" key="4">
    <source>
        <dbReference type="Proteomes" id="UP000186351"/>
    </source>
</evidence>
<dbReference type="OrthoDB" id="1522602at2"/>
<feature type="domain" description="Type 9 secretion system plug protein N-terminal" evidence="2">
    <location>
        <begin position="38"/>
        <end position="158"/>
    </location>
</feature>
<accession>A0A1Z2XII1</accession>
<dbReference type="Pfam" id="PF17116">
    <property type="entry name" value="T9SS_plug_1st"/>
    <property type="match status" value="1"/>
</dbReference>
<feature type="signal peptide" evidence="1">
    <location>
        <begin position="1"/>
        <end position="23"/>
    </location>
</feature>
<accession>A0A1B1SA40</accession>
<evidence type="ECO:0000313" key="3">
    <source>
        <dbReference type="EMBL" id="ANU63673.1"/>
    </source>
</evidence>
<evidence type="ECO:0000259" key="2">
    <source>
        <dbReference type="Pfam" id="PF17116"/>
    </source>
</evidence>
<dbReference type="RefSeq" id="WP_068960979.1">
    <property type="nucleotide sequence ID" value="NZ_CAJTAP010000022.1"/>
</dbReference>
<evidence type="ECO:0000256" key="1">
    <source>
        <dbReference type="SAM" id="SignalP"/>
    </source>
</evidence>
<dbReference type="InterPro" id="IPR031345">
    <property type="entry name" value="T9SS_Plug_N"/>
</dbReference>
<name>A0A1B1SA40_9BACT</name>
<proteinExistence type="predicted"/>
<dbReference type="KEGG" id="pary:A4V02_07985"/>
<dbReference type="GeneID" id="65536796"/>
<dbReference type="STRING" id="1796646.A4V02_07985"/>
<gene>
    <name evidence="3" type="ORF">A4V02_07985</name>
</gene>
<sequence length="426" mass="48075">MWRVTHFAFAVLAVMLSGLMAYADDTRTRAFDSRVGALKVHPSGADMLPPVVRLGSGRSIEVSFDMIGDDRQYLRYTLVHCNADWQPDALVGSEYLDGFNDAEVEDWAFSGATTVPYVHYRIVIPDGNMNPLLSGNYLLKVYEDGKPDDILLQARFAIEEGAVGISAKVSGVTDIDYMQAHQQLEISVDGGDMLNMEDINNRLIVKVRQNGREDDIRTLQRPQYVDGRGSNGGVCAHYTHMRPLIFSAGNEYRRFETVSVDHPNMGVAEVVYADPYYHFRLTDDSPRREYTYDRTQQGRYRVREINAAEPELDADYVVVHFTLAMPELADSEIYIDGDLANRRLDATSRMHYDNDAGVYRHAMLLKQGSYNYQYVVVPRGQSSGLTAPVEGNFAQTADEYRIDVYYRAPGSRYDRLLGSSTVMSIQ</sequence>
<keyword evidence="4" id="KW-1185">Reference proteome</keyword>
<dbReference type="AlphaFoldDB" id="A0A1B1SA40"/>
<protein>
    <recommendedName>
        <fullName evidence="2">Type 9 secretion system plug protein N-terminal domain-containing protein</fullName>
    </recommendedName>
</protein>